<comment type="similarity">
    <text evidence="6">Belongs to the ABC-4 integral membrane protein family.</text>
</comment>
<evidence type="ECO:0000259" key="9">
    <source>
        <dbReference type="Pfam" id="PF12704"/>
    </source>
</evidence>
<dbReference type="InterPro" id="IPR025857">
    <property type="entry name" value="MacB_PCD"/>
</dbReference>
<dbReference type="Pfam" id="PF12704">
    <property type="entry name" value="MacB_PCD"/>
    <property type="match status" value="1"/>
</dbReference>
<evidence type="ECO:0000313" key="12">
    <source>
        <dbReference type="Proteomes" id="UP000055611"/>
    </source>
</evidence>
<evidence type="ECO:0000256" key="7">
    <source>
        <dbReference type="SAM" id="Phobius"/>
    </source>
</evidence>
<dbReference type="OrthoDB" id="239678at2"/>
<comment type="subcellular location">
    <subcellularLocation>
        <location evidence="1">Cell membrane</location>
        <topology evidence="1">Multi-pass membrane protein</topology>
    </subcellularLocation>
</comment>
<keyword evidence="3 7" id="KW-0812">Transmembrane</keyword>
<dbReference type="KEGG" id="dej:AWY79_04575"/>
<name>A0A126QK90_9BACT</name>
<dbReference type="AlphaFoldDB" id="A0A126QK90"/>
<evidence type="ECO:0000313" key="11">
    <source>
        <dbReference type="EMBL" id="TDT89165.1"/>
    </source>
</evidence>
<dbReference type="RefSeq" id="WP_066800914.1">
    <property type="nucleotide sequence ID" value="NZ_CP014206.1"/>
</dbReference>
<keyword evidence="4 7" id="KW-1133">Transmembrane helix</keyword>
<reference evidence="11 13" key="2">
    <citation type="submission" date="2019-03" db="EMBL/GenBank/DDBJ databases">
        <title>Genomic Encyclopedia of Type Strains, Phase IV (KMG-IV): sequencing the most valuable type-strain genomes for metagenomic binning, comparative biology and taxonomic classification.</title>
        <authorList>
            <person name="Goeker M."/>
        </authorList>
    </citation>
    <scope>NUCLEOTIDE SEQUENCE [LARGE SCALE GENOMIC DNA]</scope>
    <source>
        <strain evidence="11 13">DSM 101483</strain>
    </source>
</reference>
<evidence type="ECO:0000256" key="4">
    <source>
        <dbReference type="ARBA" id="ARBA00022989"/>
    </source>
</evidence>
<dbReference type="PANTHER" id="PTHR30572:SF4">
    <property type="entry name" value="ABC TRANSPORTER PERMEASE YTRF"/>
    <property type="match status" value="1"/>
</dbReference>
<feature type="transmembrane region" description="Helical" evidence="7">
    <location>
        <begin position="346"/>
        <end position="370"/>
    </location>
</feature>
<dbReference type="Proteomes" id="UP000055611">
    <property type="component" value="Chromosome"/>
</dbReference>
<feature type="transmembrane region" description="Helical" evidence="7">
    <location>
        <begin position="260"/>
        <end position="282"/>
    </location>
</feature>
<sequence length="387" mass="40817">MNILTIPLRNIRRKWVKTLLLLLVFTLGVTSIVSLNYVSSVVGDSLEKKLTAYGANILIMPQSEKLTVSYGGFAMGDMALGVHDLDETLVAERVAGIELRERIAVVAPKLVAMAKAGDTAVGVVGVRWDREKILKGYWAVNGAFPEAENGVLVGAKAAANLGLVPGSDLTLNDVPVRVAGVLMPTGSDDDSVIFASMDFAQAHFGSPGRVSFVEVAALCAGCPIDEIVAELQKALPGTDIQALQSIVKQRMYSVNFVKDLILTVSLVILFIACCMVGVTMLASVNERIKEIGLMRSLGFARSGVFAIFCFEAVVIGLVAGAAGYAAGYGLSLKVLALLDMAKDATLVFNPGHMALTGLLIVAVSVLSAFFPAWKAASVEPSEALISL</sequence>
<dbReference type="EMBL" id="CP014206">
    <property type="protein sequence ID" value="AMK10440.1"/>
    <property type="molecule type" value="Genomic_DNA"/>
</dbReference>
<evidence type="ECO:0000256" key="6">
    <source>
        <dbReference type="ARBA" id="ARBA00038076"/>
    </source>
</evidence>
<dbReference type="InterPro" id="IPR050250">
    <property type="entry name" value="Macrolide_Exporter_MacB"/>
</dbReference>
<dbReference type="GO" id="GO:0005886">
    <property type="term" value="C:plasma membrane"/>
    <property type="evidence" value="ECO:0007669"/>
    <property type="project" value="UniProtKB-SubCell"/>
</dbReference>
<dbReference type="Pfam" id="PF02687">
    <property type="entry name" value="FtsX"/>
    <property type="match status" value="1"/>
</dbReference>
<protein>
    <submittedName>
        <fullName evidence="11">ABC transport system permease protein</fullName>
    </submittedName>
    <submittedName>
        <fullName evidence="10">ABC transporter permease</fullName>
    </submittedName>
</protein>
<dbReference type="EMBL" id="SOBK01000004">
    <property type="protein sequence ID" value="TDT89165.1"/>
    <property type="molecule type" value="Genomic_DNA"/>
</dbReference>
<accession>A0A126QK90</accession>
<organism evidence="11 13">
    <name type="scientific">Pseudodesulfovibrio indicus</name>
    <dbReference type="NCBI Taxonomy" id="1716143"/>
    <lineage>
        <taxon>Bacteria</taxon>
        <taxon>Pseudomonadati</taxon>
        <taxon>Thermodesulfobacteriota</taxon>
        <taxon>Desulfovibrionia</taxon>
        <taxon>Desulfovibrionales</taxon>
        <taxon>Desulfovibrionaceae</taxon>
    </lineage>
</organism>
<keyword evidence="2" id="KW-1003">Cell membrane</keyword>
<reference evidence="10 12" key="1">
    <citation type="journal article" date="2016" name="Front. Microbiol.">
        <title>Genome Sequence of the Piezophilic, Mesophilic Sulfate-Reducing Bacterium Desulfovibrio indicus J2T.</title>
        <authorList>
            <person name="Cao J."/>
            <person name="Maignien L."/>
            <person name="Shao Z."/>
            <person name="Alain K."/>
            <person name="Jebbar M."/>
        </authorList>
    </citation>
    <scope>NUCLEOTIDE SEQUENCE [LARGE SCALE GENOMIC DNA]</scope>
    <source>
        <strain evidence="10 12">J2</strain>
    </source>
</reference>
<gene>
    <name evidence="10" type="ORF">AWY79_04575</name>
    <name evidence="11" type="ORF">EDC59_104158</name>
</gene>
<evidence type="ECO:0000256" key="1">
    <source>
        <dbReference type="ARBA" id="ARBA00004651"/>
    </source>
</evidence>
<evidence type="ECO:0000256" key="5">
    <source>
        <dbReference type="ARBA" id="ARBA00023136"/>
    </source>
</evidence>
<dbReference type="GO" id="GO:0022857">
    <property type="term" value="F:transmembrane transporter activity"/>
    <property type="evidence" value="ECO:0007669"/>
    <property type="project" value="TreeGrafter"/>
</dbReference>
<dbReference type="InterPro" id="IPR003838">
    <property type="entry name" value="ABC3_permease_C"/>
</dbReference>
<feature type="domain" description="MacB-like periplasmic core" evidence="9">
    <location>
        <begin position="18"/>
        <end position="216"/>
    </location>
</feature>
<feature type="domain" description="ABC3 transporter permease C-terminal" evidence="8">
    <location>
        <begin position="263"/>
        <end position="380"/>
    </location>
</feature>
<keyword evidence="5 7" id="KW-0472">Membrane</keyword>
<evidence type="ECO:0000256" key="2">
    <source>
        <dbReference type="ARBA" id="ARBA00022475"/>
    </source>
</evidence>
<evidence type="ECO:0000256" key="3">
    <source>
        <dbReference type="ARBA" id="ARBA00022692"/>
    </source>
</evidence>
<dbReference type="Proteomes" id="UP000295506">
    <property type="component" value="Unassembled WGS sequence"/>
</dbReference>
<proteinExistence type="inferred from homology"/>
<evidence type="ECO:0000313" key="13">
    <source>
        <dbReference type="Proteomes" id="UP000295506"/>
    </source>
</evidence>
<keyword evidence="12" id="KW-1185">Reference proteome</keyword>
<evidence type="ECO:0000313" key="10">
    <source>
        <dbReference type="EMBL" id="AMK10440.1"/>
    </source>
</evidence>
<feature type="transmembrane region" description="Helical" evidence="7">
    <location>
        <begin position="303"/>
        <end position="326"/>
    </location>
</feature>
<evidence type="ECO:0000259" key="8">
    <source>
        <dbReference type="Pfam" id="PF02687"/>
    </source>
</evidence>
<dbReference type="PANTHER" id="PTHR30572">
    <property type="entry name" value="MEMBRANE COMPONENT OF TRANSPORTER-RELATED"/>
    <property type="match status" value="1"/>
</dbReference>